<comment type="caution">
    <text evidence="10">The sequence shown here is derived from an EMBL/GenBank/DDBJ whole genome shotgun (WGS) entry which is preliminary data.</text>
</comment>
<evidence type="ECO:0000256" key="2">
    <source>
        <dbReference type="ARBA" id="ARBA00022692"/>
    </source>
</evidence>
<dbReference type="Gene3D" id="3.40.50.300">
    <property type="entry name" value="P-loop containing nucleotide triphosphate hydrolases"/>
    <property type="match status" value="1"/>
</dbReference>
<keyword evidence="2 7" id="KW-0812">Transmembrane</keyword>
<evidence type="ECO:0000259" key="9">
    <source>
        <dbReference type="PROSITE" id="PS50929"/>
    </source>
</evidence>
<dbReference type="SUPFAM" id="SSF90123">
    <property type="entry name" value="ABC transporter transmembrane region"/>
    <property type="match status" value="1"/>
</dbReference>
<feature type="domain" description="ABC transporter" evidence="8">
    <location>
        <begin position="360"/>
        <end position="585"/>
    </location>
</feature>
<dbReference type="SUPFAM" id="SSF52540">
    <property type="entry name" value="P-loop containing nucleoside triphosphate hydrolases"/>
    <property type="match status" value="1"/>
</dbReference>
<dbReference type="Proteomes" id="UP001229025">
    <property type="component" value="Unassembled WGS sequence"/>
</dbReference>
<evidence type="ECO:0000259" key="8">
    <source>
        <dbReference type="PROSITE" id="PS50893"/>
    </source>
</evidence>
<keyword evidence="4" id="KW-0067">ATP-binding</keyword>
<keyword evidence="3" id="KW-0547">Nucleotide-binding</keyword>
<dbReference type="PANTHER" id="PTHR24221:SF233">
    <property type="entry name" value="ATP-BINDING_PERMEASE FUSION ABC TRANSPORTER-RELATED"/>
    <property type="match status" value="1"/>
</dbReference>
<dbReference type="NCBIfam" id="TIGR01194">
    <property type="entry name" value="cyc_pep_trnsptr"/>
    <property type="match status" value="1"/>
</dbReference>
<dbReference type="SMART" id="SM00382">
    <property type="entry name" value="AAA"/>
    <property type="match status" value="1"/>
</dbReference>
<proteinExistence type="predicted"/>
<gene>
    <name evidence="10" type="ORF">QLT01_01280</name>
</gene>
<dbReference type="CDD" id="cd03228">
    <property type="entry name" value="ABCC_MRP_Like"/>
    <property type="match status" value="1"/>
</dbReference>
<dbReference type="NCBIfam" id="NF007813">
    <property type="entry name" value="PRK10522.1"/>
    <property type="match status" value="1"/>
</dbReference>
<evidence type="ECO:0000313" key="10">
    <source>
        <dbReference type="EMBL" id="MDI5882983.1"/>
    </source>
</evidence>
<evidence type="ECO:0000256" key="4">
    <source>
        <dbReference type="ARBA" id="ARBA00022840"/>
    </source>
</evidence>
<feature type="transmembrane region" description="Helical" evidence="7">
    <location>
        <begin position="240"/>
        <end position="262"/>
    </location>
</feature>
<evidence type="ECO:0000256" key="5">
    <source>
        <dbReference type="ARBA" id="ARBA00022989"/>
    </source>
</evidence>
<protein>
    <submittedName>
        <fullName evidence="10">Multidrug ABC transporter permease/ATP-binding protein</fullName>
    </submittedName>
</protein>
<accession>A0ABT6UJS7</accession>
<organism evidence="10 11">
    <name type="scientific">Cobetia amphilecti</name>
    <dbReference type="NCBI Taxonomy" id="1055104"/>
    <lineage>
        <taxon>Bacteria</taxon>
        <taxon>Pseudomonadati</taxon>
        <taxon>Pseudomonadota</taxon>
        <taxon>Gammaproteobacteria</taxon>
        <taxon>Oceanospirillales</taxon>
        <taxon>Halomonadaceae</taxon>
        <taxon>Cobetia</taxon>
    </lineage>
</organism>
<dbReference type="GeneID" id="97326251"/>
<evidence type="ECO:0000256" key="7">
    <source>
        <dbReference type="SAM" id="Phobius"/>
    </source>
</evidence>
<dbReference type="InterPro" id="IPR011527">
    <property type="entry name" value="ABC1_TM_dom"/>
</dbReference>
<dbReference type="InterPro" id="IPR036640">
    <property type="entry name" value="ABC1_TM_sf"/>
</dbReference>
<dbReference type="PROSITE" id="PS50893">
    <property type="entry name" value="ABC_TRANSPORTER_2"/>
    <property type="match status" value="1"/>
</dbReference>
<feature type="transmembrane region" description="Helical" evidence="7">
    <location>
        <begin position="12"/>
        <end position="36"/>
    </location>
</feature>
<dbReference type="RefSeq" id="WP_153635673.1">
    <property type="nucleotide sequence ID" value="NZ_CP136695.1"/>
</dbReference>
<dbReference type="Pfam" id="PF00005">
    <property type="entry name" value="ABC_tran"/>
    <property type="match status" value="1"/>
</dbReference>
<dbReference type="InterPro" id="IPR003439">
    <property type="entry name" value="ABC_transporter-like_ATP-bd"/>
</dbReference>
<evidence type="ECO:0000256" key="3">
    <source>
        <dbReference type="ARBA" id="ARBA00022741"/>
    </source>
</evidence>
<dbReference type="PROSITE" id="PS50929">
    <property type="entry name" value="ABC_TM1F"/>
    <property type="match status" value="1"/>
</dbReference>
<keyword evidence="11" id="KW-1185">Reference proteome</keyword>
<keyword evidence="6 7" id="KW-0472">Membrane</keyword>
<feature type="transmembrane region" description="Helical" evidence="7">
    <location>
        <begin position="63"/>
        <end position="89"/>
    </location>
</feature>
<dbReference type="InterPro" id="IPR005898">
    <property type="entry name" value="Cyc_pep_transpt_SyrD/YojI"/>
</dbReference>
<evidence type="ECO:0000313" key="11">
    <source>
        <dbReference type="Proteomes" id="UP001229025"/>
    </source>
</evidence>
<dbReference type="InterPro" id="IPR003593">
    <property type="entry name" value="AAA+_ATPase"/>
</dbReference>
<keyword evidence="5 7" id="KW-1133">Transmembrane helix</keyword>
<evidence type="ECO:0000256" key="6">
    <source>
        <dbReference type="ARBA" id="ARBA00023136"/>
    </source>
</evidence>
<feature type="transmembrane region" description="Helical" evidence="7">
    <location>
        <begin position="134"/>
        <end position="153"/>
    </location>
</feature>
<dbReference type="InterPro" id="IPR039421">
    <property type="entry name" value="Type_1_exporter"/>
</dbReference>
<dbReference type="InterPro" id="IPR017871">
    <property type="entry name" value="ABC_transporter-like_CS"/>
</dbReference>
<sequence>MTLLKVVLTQYRWSFLGVIFLSLVSAGLGIGVIAYINQRLIAHSATVPLDEGLAAHVGVLPEFLGLILLLLAITLGAQLALTTLGHHFVHGLRGRLVKQILDTDIERLEQLGSANLLASLSSDIRNITLAFVRLPELVQGIVLTLGAVFYLGWLSLGMMLITAIWVTLTIMGGSWMVTRVYRHLAEVREAESRLYADYEAVIDGRKELALNRPRARDYFDTSYSVNACEYRHHVVRADTYHLSAVNFSNIMMLGAIGIVFYLANGLGWASGEVAATFSLTLLFLRTPLIQAVGALPTLLGADVAFAKLRKLALAPVNADFASPRHPEPRGHDSTAGTSAESDWQTLSLQGVCFRYAGRENMGQDIANNDTQAFCVGPLDLTLRRGELVFLIGGNGSGKSTLAKLLTGLYRPSSGTLLRDGHPIGEDEREAWRQQFSAVFTDFHQFDRLLGPTGGPADPALIAQWVDYLQMREKLVLEENRVINTELSQGQRKRLALLMAVAERRDIVLLDEWAADQDPQFRRIFYRDLLPRLREMGKTVFAISHDDHYFGQADRLFEMRAGKLQELSGAQRDRISRDAVARLDEA</sequence>
<feature type="transmembrane region" description="Helical" evidence="7">
    <location>
        <begin position="159"/>
        <end position="178"/>
    </location>
</feature>
<dbReference type="PROSITE" id="PS00211">
    <property type="entry name" value="ABC_TRANSPORTER_1"/>
    <property type="match status" value="1"/>
</dbReference>
<dbReference type="Gene3D" id="1.20.1560.10">
    <property type="entry name" value="ABC transporter type 1, transmembrane domain"/>
    <property type="match status" value="1"/>
</dbReference>
<dbReference type="InterPro" id="IPR027417">
    <property type="entry name" value="P-loop_NTPase"/>
</dbReference>
<dbReference type="PANTHER" id="PTHR24221">
    <property type="entry name" value="ATP-BINDING CASSETTE SUB-FAMILY B"/>
    <property type="match status" value="1"/>
</dbReference>
<reference evidence="11" key="1">
    <citation type="submission" date="2023-07" db="EMBL/GenBank/DDBJ databases">
        <title>Genome-based characterization of strain KMM 296 and proposal for reclassification of Cobetia litoralis and Cobetia pacifica, and emended description of the species Cobetia amphilecti and Cobetia marina.</title>
        <authorList>
            <person name="Balabanova L."/>
            <person name="Nedashkovskaya O."/>
        </authorList>
    </citation>
    <scope>NUCLEOTIDE SEQUENCE [LARGE SCALE GENOMIC DNA]</scope>
    <source>
        <strain evidence="11">NRIC 0815</strain>
    </source>
</reference>
<feature type="domain" description="ABC transmembrane type-1" evidence="9">
    <location>
        <begin position="16"/>
        <end position="300"/>
    </location>
</feature>
<comment type="subcellular location">
    <subcellularLocation>
        <location evidence="1">Cell membrane</location>
        <topology evidence="1">Multi-pass membrane protein</topology>
    </subcellularLocation>
</comment>
<evidence type="ECO:0000256" key="1">
    <source>
        <dbReference type="ARBA" id="ARBA00004651"/>
    </source>
</evidence>
<dbReference type="EMBL" id="JASCSA010000001">
    <property type="protein sequence ID" value="MDI5882983.1"/>
    <property type="molecule type" value="Genomic_DNA"/>
</dbReference>
<name>A0ABT6UJS7_9GAMM</name>